<keyword evidence="5" id="KW-1185">Reference proteome</keyword>
<evidence type="ECO:0000313" key="5">
    <source>
        <dbReference type="Proteomes" id="UP000318939"/>
    </source>
</evidence>
<keyword evidence="1" id="KW-0812">Transmembrane</keyword>
<feature type="transmembrane region" description="Helical" evidence="1">
    <location>
        <begin position="20"/>
        <end position="42"/>
    </location>
</feature>
<accession>A0ABY8IMW8</accession>
<dbReference type="InterPro" id="IPR018705">
    <property type="entry name" value="DUF2134_membrane"/>
</dbReference>
<evidence type="ECO:0000259" key="2">
    <source>
        <dbReference type="Pfam" id="PF09977"/>
    </source>
</evidence>
<proteinExistence type="predicted"/>
<evidence type="ECO:0000259" key="3">
    <source>
        <dbReference type="Pfam" id="PF13400"/>
    </source>
</evidence>
<evidence type="ECO:0000313" key="4">
    <source>
        <dbReference type="EMBL" id="WFS24365.1"/>
    </source>
</evidence>
<gene>
    <name evidence="4" type="ORF">PR018_07675</name>
</gene>
<dbReference type="EMBL" id="CP117267">
    <property type="protein sequence ID" value="WFS24365.1"/>
    <property type="molecule type" value="Genomic_DNA"/>
</dbReference>
<feature type="domain" description="DUF2134" evidence="2">
    <location>
        <begin position="80"/>
        <end position="169"/>
    </location>
</feature>
<evidence type="ECO:0000256" key="1">
    <source>
        <dbReference type="SAM" id="Phobius"/>
    </source>
</evidence>
<dbReference type="InterPro" id="IPR028087">
    <property type="entry name" value="Tad_N"/>
</dbReference>
<keyword evidence="1" id="KW-1133">Transmembrane helix</keyword>
<protein>
    <submittedName>
        <fullName evidence="4">TadG family pilus assembly protein</fullName>
    </submittedName>
</protein>
<reference evidence="4" key="2">
    <citation type="journal article" date="2023" name="MicrobiologyOpen">
        <title>Genomics of the tumorigenes clade of the family Rhizobiaceae and description of Rhizobium rhododendri sp. nov.</title>
        <authorList>
            <person name="Kuzmanovic N."/>
            <person name="diCenzo G.C."/>
            <person name="Bunk B."/>
            <person name="Sproeer C."/>
            <person name="Fruehling A."/>
            <person name="Neumann-Schaal M."/>
            <person name="Overmann J."/>
            <person name="Smalla K."/>
        </authorList>
    </citation>
    <scope>NUCLEOTIDE SEQUENCE</scope>
    <source>
        <strain evidence="4">Rho-6.2</strain>
    </source>
</reference>
<dbReference type="Pfam" id="PF09977">
    <property type="entry name" value="Tad_C"/>
    <property type="match status" value="1"/>
</dbReference>
<organism evidence="4 5">
    <name type="scientific">Rhizobium rhododendri</name>
    <dbReference type="NCBI Taxonomy" id="2506430"/>
    <lineage>
        <taxon>Bacteria</taxon>
        <taxon>Pseudomonadati</taxon>
        <taxon>Pseudomonadota</taxon>
        <taxon>Alphaproteobacteria</taxon>
        <taxon>Hyphomicrobiales</taxon>
        <taxon>Rhizobiaceae</taxon>
        <taxon>Rhizobium/Agrobacterium group</taxon>
        <taxon>Rhizobium</taxon>
    </lineage>
</organism>
<reference evidence="4" key="1">
    <citation type="journal article" date="2019" name="Phytopathology">
        <title>A Novel Group of Rhizobium tumorigenes-Like Agrobacteria Associated with Crown Gall Disease of Rhododendron and Blueberry.</title>
        <authorList>
            <person name="Kuzmanovic N."/>
            <person name="Behrens P."/>
            <person name="Idczak E."/>
            <person name="Wagner S."/>
            <person name="Gotz M."/>
            <person name="Sproer C."/>
            <person name="Bunk B."/>
            <person name="Overmann J."/>
            <person name="Smalla K."/>
        </authorList>
    </citation>
    <scope>NUCLEOTIDE SEQUENCE</scope>
    <source>
        <strain evidence="4">Rho-6.2</strain>
    </source>
</reference>
<dbReference type="Pfam" id="PF13400">
    <property type="entry name" value="Tad"/>
    <property type="match status" value="1"/>
</dbReference>
<dbReference type="RefSeq" id="WP_142822933.1">
    <property type="nucleotide sequence ID" value="NZ_CP117267.1"/>
</dbReference>
<name>A0ABY8IMW8_9HYPH</name>
<sequence length="579" mass="58792">MPIGTILRRWTLSEQGNVAILAAITAPLILYCMSLGLDYGMLTLQQRRLQQTADLSAIVAASDVNNAQANILNYFSTNNLNMAVQTASGYVSNTGTSPLGDAVSAAKFDGIATITLGTYVADPTIALGSRFVPGATPYDAVKVKIQQTGGLIFAASFATPPTLEAVGTASTEKIAAFSIGSGLASVNNGLLNAVLGGLLGTSLSLSAMDYNALLSTKVNALSVTDKLATNLNLTAGSYADTLAADVKFGDVLNAIGGQAGLNSATRKAIQSVQTAANSAQLRLKLADILSLGPVAQRPTGSGSQISLAANVMDLVTAAALAANGSKQVSVNLGGTIPGLTTVQMTMAIGEPPQSTPSLAVGAVGTVVRTSQTRIKLSIAIDALAALAGTKVQLPLYVQLANATGKLSAITCLGNGAQNANVSVSTIPGVADLYIGNVDTTQFSNFATGPDVTAATLVNVLGLITATASAHVAITNMTKTTLTFTPADIAAGVKKTASTTDTLTSAISSLFANTNYSINILGLTLVTKAVFQQALAMTLSSISTPLNDLLSNVLLLAGVKVGQADVTVTDVRCQQPVLVQ</sequence>
<dbReference type="Proteomes" id="UP000318939">
    <property type="component" value="Chromosome"/>
</dbReference>
<feature type="domain" description="Putative Flp pilus-assembly TadG-like N-terminal" evidence="3">
    <location>
        <begin position="16"/>
        <end position="63"/>
    </location>
</feature>
<keyword evidence="1" id="KW-0472">Membrane</keyword>